<name>A0A2U2AGP7_9GAMM</name>
<organism evidence="1 2">
    <name type="scientific">Ignatzschineria ureiclastica</name>
    <dbReference type="NCBI Taxonomy" id="472582"/>
    <lineage>
        <taxon>Bacteria</taxon>
        <taxon>Pseudomonadati</taxon>
        <taxon>Pseudomonadota</taxon>
        <taxon>Gammaproteobacteria</taxon>
        <taxon>Cardiobacteriales</taxon>
        <taxon>Ignatzschineriaceae</taxon>
        <taxon>Ignatzschineria</taxon>
    </lineage>
</organism>
<dbReference type="RefSeq" id="WP_109188450.1">
    <property type="nucleotide sequence ID" value="NZ_BMYA01000001.1"/>
</dbReference>
<dbReference type="Proteomes" id="UP000245020">
    <property type="component" value="Unassembled WGS sequence"/>
</dbReference>
<dbReference type="OrthoDB" id="7065612at2"/>
<accession>A0A2U2AGP7</accession>
<gene>
    <name evidence="1" type="ORF">DC083_01140</name>
</gene>
<sequence length="110" mass="12288">MKKHLLMIIAGVFVIAGCASNSNKNVSYANYKQDKHDLELVSDKNINAFSSCIRSALAPYNAKEEKIANNDIRFTKAGNFTVEVYRAIDSTYARADSQDPRIIALVERCK</sequence>
<evidence type="ECO:0000313" key="1">
    <source>
        <dbReference type="EMBL" id="PWD81828.1"/>
    </source>
</evidence>
<keyword evidence="2" id="KW-1185">Reference proteome</keyword>
<protein>
    <recommendedName>
        <fullName evidence="3">Lipoprotein</fullName>
    </recommendedName>
</protein>
<evidence type="ECO:0000313" key="2">
    <source>
        <dbReference type="Proteomes" id="UP000245020"/>
    </source>
</evidence>
<reference evidence="2" key="1">
    <citation type="submission" date="2018-05" db="EMBL/GenBank/DDBJ databases">
        <title>Ignatzschineria dubaiensis sp. nov., isolated from necrotic foot tissues of dromedaries (Camelus dromedarius) and associated maggots in Dubai, United Arab Emirates.</title>
        <authorList>
            <person name="Tsang C.C."/>
            <person name="Tang J.Y.M."/>
            <person name="Fong J.Y.H."/>
            <person name="Kinne J."/>
            <person name="Lee H.H."/>
            <person name="Joseph M."/>
            <person name="Jose S."/>
            <person name="Schuster R.K."/>
            <person name="Tang Y."/>
            <person name="Sivakumar S."/>
            <person name="Chen J.H.K."/>
            <person name="Teng J.L.L."/>
            <person name="Lau S.K.P."/>
            <person name="Wernery U."/>
            <person name="Woo P.C.Y."/>
        </authorList>
    </citation>
    <scope>NUCLEOTIDE SEQUENCE [LARGE SCALE GENOMIC DNA]</scope>
    <source>
        <strain evidence="2">KCTC 22644</strain>
    </source>
</reference>
<dbReference type="EMBL" id="QEWQ01000001">
    <property type="protein sequence ID" value="PWD81828.1"/>
    <property type="molecule type" value="Genomic_DNA"/>
</dbReference>
<proteinExistence type="predicted"/>
<dbReference type="AlphaFoldDB" id="A0A2U2AGP7"/>
<evidence type="ECO:0008006" key="3">
    <source>
        <dbReference type="Google" id="ProtNLM"/>
    </source>
</evidence>
<dbReference type="PROSITE" id="PS51257">
    <property type="entry name" value="PROKAR_LIPOPROTEIN"/>
    <property type="match status" value="1"/>
</dbReference>
<comment type="caution">
    <text evidence="1">The sequence shown here is derived from an EMBL/GenBank/DDBJ whole genome shotgun (WGS) entry which is preliminary data.</text>
</comment>